<comment type="catalytic activity">
    <reaction evidence="1">
        <text>ATP + protein L-histidine = ADP + protein N-phospho-L-histidine.</text>
        <dbReference type="EC" id="2.7.13.3"/>
    </reaction>
</comment>
<keyword evidence="12" id="KW-0902">Two-component regulatory system</keyword>
<keyword evidence="18" id="KW-1185">Reference proteome</keyword>
<proteinExistence type="predicted"/>
<keyword evidence="6" id="KW-0808">Transferase</keyword>
<dbReference type="FunFam" id="1.10.287.130:FF:000107">
    <property type="entry name" value="Sensor histidine kinase YycG"/>
    <property type="match status" value="1"/>
</dbReference>
<keyword evidence="7 14" id="KW-0812">Transmembrane</keyword>
<evidence type="ECO:0000256" key="9">
    <source>
        <dbReference type="ARBA" id="ARBA00022777"/>
    </source>
</evidence>
<dbReference type="SMART" id="SM00387">
    <property type="entry name" value="HATPase_c"/>
    <property type="match status" value="1"/>
</dbReference>
<keyword evidence="10" id="KW-0067">ATP-binding</keyword>
<evidence type="ECO:0000256" key="10">
    <source>
        <dbReference type="ARBA" id="ARBA00022840"/>
    </source>
</evidence>
<dbReference type="InterPro" id="IPR017232">
    <property type="entry name" value="NtrY"/>
</dbReference>
<keyword evidence="11 14" id="KW-1133">Transmembrane helix</keyword>
<dbReference type="Pfam" id="PF00989">
    <property type="entry name" value="PAS"/>
    <property type="match status" value="1"/>
</dbReference>
<comment type="caution">
    <text evidence="17">The sequence shown here is derived from an EMBL/GenBank/DDBJ whole genome shotgun (WGS) entry which is preliminary data.</text>
</comment>
<dbReference type="EC" id="2.7.13.3" evidence="3"/>
<evidence type="ECO:0000256" key="1">
    <source>
        <dbReference type="ARBA" id="ARBA00000085"/>
    </source>
</evidence>
<evidence type="ECO:0000256" key="12">
    <source>
        <dbReference type="ARBA" id="ARBA00023012"/>
    </source>
</evidence>
<dbReference type="GO" id="GO:0005524">
    <property type="term" value="F:ATP binding"/>
    <property type="evidence" value="ECO:0007669"/>
    <property type="project" value="UniProtKB-KW"/>
</dbReference>
<evidence type="ECO:0000256" key="4">
    <source>
        <dbReference type="ARBA" id="ARBA00022475"/>
    </source>
</evidence>
<dbReference type="PROSITE" id="PS50885">
    <property type="entry name" value="HAMP"/>
    <property type="match status" value="1"/>
</dbReference>
<dbReference type="CDD" id="cd00082">
    <property type="entry name" value="HisKA"/>
    <property type="match status" value="1"/>
</dbReference>
<evidence type="ECO:0000256" key="3">
    <source>
        <dbReference type="ARBA" id="ARBA00012438"/>
    </source>
</evidence>
<dbReference type="Pfam" id="PF19312">
    <property type="entry name" value="NtrY_N"/>
    <property type="match status" value="1"/>
</dbReference>
<dbReference type="PIRSF" id="PIRSF037532">
    <property type="entry name" value="STHK_NtrY"/>
    <property type="match status" value="1"/>
</dbReference>
<evidence type="ECO:0000313" key="17">
    <source>
        <dbReference type="EMBL" id="RYC31863.1"/>
    </source>
</evidence>
<dbReference type="InterPro" id="IPR003661">
    <property type="entry name" value="HisK_dim/P_dom"/>
</dbReference>
<dbReference type="SMART" id="SM00388">
    <property type="entry name" value="HisKA"/>
    <property type="match status" value="1"/>
</dbReference>
<keyword evidence="5" id="KW-0597">Phosphoprotein</keyword>
<feature type="transmembrane region" description="Helical" evidence="14">
    <location>
        <begin position="279"/>
        <end position="306"/>
    </location>
</feature>
<feature type="transmembrane region" description="Helical" evidence="14">
    <location>
        <begin position="47"/>
        <end position="70"/>
    </location>
</feature>
<evidence type="ECO:0000259" key="15">
    <source>
        <dbReference type="PROSITE" id="PS50109"/>
    </source>
</evidence>
<dbReference type="Proteomes" id="UP000290759">
    <property type="component" value="Unassembled WGS sequence"/>
</dbReference>
<evidence type="ECO:0000256" key="11">
    <source>
        <dbReference type="ARBA" id="ARBA00022989"/>
    </source>
</evidence>
<dbReference type="SUPFAM" id="SSF158472">
    <property type="entry name" value="HAMP domain-like"/>
    <property type="match status" value="1"/>
</dbReference>
<evidence type="ECO:0000256" key="14">
    <source>
        <dbReference type="SAM" id="Phobius"/>
    </source>
</evidence>
<dbReference type="InterPro" id="IPR013767">
    <property type="entry name" value="PAS_fold"/>
</dbReference>
<evidence type="ECO:0000259" key="16">
    <source>
        <dbReference type="PROSITE" id="PS50885"/>
    </source>
</evidence>
<protein>
    <recommendedName>
        <fullName evidence="3">histidine kinase</fullName>
        <ecNumber evidence="3">2.7.13.3</ecNumber>
    </recommendedName>
</protein>
<feature type="domain" description="HAMP" evidence="16">
    <location>
        <begin position="307"/>
        <end position="360"/>
    </location>
</feature>
<comment type="subcellular location">
    <subcellularLocation>
        <location evidence="2">Cell membrane</location>
        <topology evidence="2">Multi-pass membrane protein</topology>
    </subcellularLocation>
</comment>
<accession>A0A4Q2U5L4</accession>
<dbReference type="PRINTS" id="PR00344">
    <property type="entry name" value="BCTRLSENSOR"/>
</dbReference>
<name>A0A4Q2U5L4_9HYPH</name>
<dbReference type="Gene3D" id="3.30.450.20">
    <property type="entry name" value="PAS domain"/>
    <property type="match status" value="1"/>
</dbReference>
<dbReference type="Pfam" id="PF02518">
    <property type="entry name" value="HATPase_c"/>
    <property type="match status" value="1"/>
</dbReference>
<evidence type="ECO:0000256" key="13">
    <source>
        <dbReference type="ARBA" id="ARBA00023136"/>
    </source>
</evidence>
<dbReference type="InterPro" id="IPR045671">
    <property type="entry name" value="NtrY-like_N"/>
</dbReference>
<dbReference type="Gene3D" id="6.10.340.10">
    <property type="match status" value="1"/>
</dbReference>
<dbReference type="GO" id="GO:0000155">
    <property type="term" value="F:phosphorelay sensor kinase activity"/>
    <property type="evidence" value="ECO:0007669"/>
    <property type="project" value="InterPro"/>
</dbReference>
<evidence type="ECO:0000256" key="2">
    <source>
        <dbReference type="ARBA" id="ARBA00004651"/>
    </source>
</evidence>
<dbReference type="SMART" id="SM00304">
    <property type="entry name" value="HAMP"/>
    <property type="match status" value="1"/>
</dbReference>
<dbReference type="InterPro" id="IPR005467">
    <property type="entry name" value="His_kinase_dom"/>
</dbReference>
<feature type="transmembrane region" description="Helical" evidence="14">
    <location>
        <begin position="82"/>
        <end position="109"/>
    </location>
</feature>
<evidence type="ECO:0000256" key="8">
    <source>
        <dbReference type="ARBA" id="ARBA00022741"/>
    </source>
</evidence>
<dbReference type="PANTHER" id="PTHR43065">
    <property type="entry name" value="SENSOR HISTIDINE KINASE"/>
    <property type="match status" value="1"/>
</dbReference>
<dbReference type="Gene3D" id="1.10.287.130">
    <property type="match status" value="1"/>
</dbReference>
<dbReference type="PANTHER" id="PTHR43065:SF10">
    <property type="entry name" value="PEROXIDE STRESS-ACTIVATED HISTIDINE KINASE MAK3"/>
    <property type="match status" value="1"/>
</dbReference>
<feature type="transmembrane region" description="Helical" evidence="14">
    <location>
        <begin position="12"/>
        <end position="35"/>
    </location>
</feature>
<keyword evidence="13 14" id="KW-0472">Membrane</keyword>
<keyword evidence="4" id="KW-1003">Cell membrane</keyword>
<organism evidence="17 18">
    <name type="scientific">Lichenibacterium minor</name>
    <dbReference type="NCBI Taxonomy" id="2316528"/>
    <lineage>
        <taxon>Bacteria</taxon>
        <taxon>Pseudomonadati</taxon>
        <taxon>Pseudomonadota</taxon>
        <taxon>Alphaproteobacteria</taxon>
        <taxon>Hyphomicrobiales</taxon>
        <taxon>Lichenihabitantaceae</taxon>
        <taxon>Lichenibacterium</taxon>
    </lineage>
</organism>
<feature type="domain" description="Histidine kinase" evidence="15">
    <location>
        <begin position="500"/>
        <end position="723"/>
    </location>
</feature>
<dbReference type="PROSITE" id="PS50109">
    <property type="entry name" value="HIS_KIN"/>
    <property type="match status" value="1"/>
</dbReference>
<evidence type="ECO:0000256" key="6">
    <source>
        <dbReference type="ARBA" id="ARBA00022679"/>
    </source>
</evidence>
<keyword evidence="9 17" id="KW-0418">Kinase</keyword>
<dbReference type="GO" id="GO:0005886">
    <property type="term" value="C:plasma membrane"/>
    <property type="evidence" value="ECO:0007669"/>
    <property type="project" value="UniProtKB-SubCell"/>
</dbReference>
<dbReference type="Pfam" id="PF00672">
    <property type="entry name" value="HAMP"/>
    <property type="match status" value="1"/>
</dbReference>
<dbReference type="InterPro" id="IPR004358">
    <property type="entry name" value="Sig_transdc_His_kin-like_C"/>
</dbReference>
<dbReference type="CDD" id="cd06225">
    <property type="entry name" value="HAMP"/>
    <property type="match status" value="1"/>
</dbReference>
<keyword evidence="8" id="KW-0547">Nucleotide-binding</keyword>
<dbReference type="OrthoDB" id="9776727at2"/>
<evidence type="ECO:0000313" key="18">
    <source>
        <dbReference type="Proteomes" id="UP000290759"/>
    </source>
</evidence>
<gene>
    <name evidence="17" type="ORF">D3273_11560</name>
</gene>
<evidence type="ECO:0000256" key="7">
    <source>
        <dbReference type="ARBA" id="ARBA00022692"/>
    </source>
</evidence>
<dbReference type="EMBL" id="QYBB01000011">
    <property type="protein sequence ID" value="RYC31863.1"/>
    <property type="molecule type" value="Genomic_DNA"/>
</dbReference>
<dbReference type="InterPro" id="IPR036097">
    <property type="entry name" value="HisK_dim/P_sf"/>
</dbReference>
<dbReference type="SUPFAM" id="SSF47384">
    <property type="entry name" value="Homodimeric domain of signal transducing histidine kinase"/>
    <property type="match status" value="1"/>
</dbReference>
<dbReference type="InterPro" id="IPR003660">
    <property type="entry name" value="HAMP_dom"/>
</dbReference>
<reference evidence="17 18" key="1">
    <citation type="submission" date="2018-12" db="EMBL/GenBank/DDBJ databases">
        <authorList>
            <person name="Grouzdev D.S."/>
            <person name="Krutkina M.S."/>
        </authorList>
    </citation>
    <scope>NUCLEOTIDE SEQUENCE [LARGE SCALE GENOMIC DNA]</scope>
    <source>
        <strain evidence="17 18">RmlP026</strain>
    </source>
</reference>
<dbReference type="InterPro" id="IPR036890">
    <property type="entry name" value="HATPase_C_sf"/>
</dbReference>
<dbReference type="AlphaFoldDB" id="A0A4Q2U5L4"/>
<sequence length="740" mass="80271">MKRDDRRFNLRIAPVVVALALASALASFAVFTGFTPIVPTDAVVVDVFLADGIIALVLFGLVAAEAWKLLAAWRTKQAGARLHAYIVGLFSITAAVPAVIMAVVGAVALERGLYPGFVDDVGSFIGETTAAGKLIRSKQCDSLQRDADLTALDLSRARIGYGDRKFFQNFFDSRVQSLGFTTAVIMNANGAVTEKVDTGQPLQVVTPNAAVLDEVRRGEQVCYRPDNGRTFVAMRSMPTFDNSFLYVARPLDPFTIGFQQHAEEITRAFLNFDLHRKSIQVAFIVMYGLLAAIMLLSAIWLGLSFANLLVAPIRRLIDATDQVSSGNLYVQVPIRRSEGDLARLGETFNKMISELRLQQNRLIAARETIDARRLFTEAVLSGVPAAVIGVDAKGDVTVVNASAQKLLDLADPAGTPAVGRSLGTAVPELSGLLSETRGGRQRLQQGQVTLSRAGRERTFNVRVASELSGKAERNSVVTLDDITDLVSAQRTSAWADVARRIAHEIKNPLTPIQLSAERLKRRYSKVITEGRDVFDQCTDTIIRQVEDMKRMVDEFSSFARMPKALLAEDDLAKCVAQVAFLMRVGNPEIVLDEELPAEPLVARFDRRLLSQALTNIVKNATEGVAAHMASLPPDEREPGRVAVSLHRAADGQAVIDVVDNGKGFPTENRQRLLEPYMTTRAEGTGLGLAIVAKILEDHGGGIELLDAPGHRGARVRLHFPIDPPARADAAPASGSLAEKA</sequence>
<dbReference type="GO" id="GO:0006355">
    <property type="term" value="P:regulation of DNA-templated transcription"/>
    <property type="evidence" value="ECO:0007669"/>
    <property type="project" value="InterPro"/>
</dbReference>
<dbReference type="InterPro" id="IPR003594">
    <property type="entry name" value="HATPase_dom"/>
</dbReference>
<dbReference type="SUPFAM" id="SSF55874">
    <property type="entry name" value="ATPase domain of HSP90 chaperone/DNA topoisomerase II/histidine kinase"/>
    <property type="match status" value="1"/>
</dbReference>
<dbReference type="Pfam" id="PF00512">
    <property type="entry name" value="HisKA"/>
    <property type="match status" value="1"/>
</dbReference>
<reference evidence="17 18" key="2">
    <citation type="submission" date="2019-02" db="EMBL/GenBank/DDBJ databases">
        <title>'Lichenibacterium ramalinii' gen. nov. sp. nov., 'Lichenibacterium minor' gen. nov. sp. nov.</title>
        <authorList>
            <person name="Pankratov T."/>
        </authorList>
    </citation>
    <scope>NUCLEOTIDE SEQUENCE [LARGE SCALE GENOMIC DNA]</scope>
    <source>
        <strain evidence="17 18">RmlP026</strain>
    </source>
</reference>
<evidence type="ECO:0000256" key="5">
    <source>
        <dbReference type="ARBA" id="ARBA00022553"/>
    </source>
</evidence>
<dbReference type="Gene3D" id="3.30.565.10">
    <property type="entry name" value="Histidine kinase-like ATPase, C-terminal domain"/>
    <property type="match status" value="1"/>
</dbReference>